<dbReference type="InParanoid" id="A0A0Q3MF60"/>
<feature type="transmembrane region" description="Helical" evidence="1">
    <location>
        <begin position="45"/>
        <end position="66"/>
    </location>
</feature>
<keyword evidence="1" id="KW-0472">Membrane</keyword>
<feature type="transmembrane region" description="Helical" evidence="1">
    <location>
        <begin position="12"/>
        <end position="33"/>
    </location>
</feature>
<dbReference type="EMBL" id="CM000881">
    <property type="protein sequence ID" value="KQK03070.1"/>
    <property type="molecule type" value="Genomic_DNA"/>
</dbReference>
<evidence type="ECO:0000313" key="2">
    <source>
        <dbReference type="EMBL" id="KQK03070.1"/>
    </source>
</evidence>
<feature type="transmembrane region" description="Helical" evidence="1">
    <location>
        <begin position="87"/>
        <end position="104"/>
    </location>
</feature>
<dbReference type="Gramene" id="KQK03070">
    <property type="protein sequence ID" value="KQK03070"/>
    <property type="gene ID" value="BRADI_2g05340v3"/>
</dbReference>
<feature type="transmembrane region" description="Helical" evidence="1">
    <location>
        <begin position="116"/>
        <end position="138"/>
    </location>
</feature>
<dbReference type="PANTHER" id="PTHR46610:SF18">
    <property type="entry name" value="OS01G0183850 PROTEIN"/>
    <property type="match status" value="1"/>
</dbReference>
<evidence type="ECO:0000313" key="4">
    <source>
        <dbReference type="Proteomes" id="UP000008810"/>
    </source>
</evidence>
<gene>
    <name evidence="2" type="ORF">BRADI_2g05340v3</name>
</gene>
<evidence type="ECO:0000313" key="3">
    <source>
        <dbReference type="EnsemblPlants" id="KQK03070"/>
    </source>
</evidence>
<sequence>MDQEEGPEPKHGWARPAVLPTILVNAGFAGAVYGAAGRGGARDVALVAADYCVTYYVLAAFCFCLWKLELLRQQRDDPESAAQRRRASIAAWTVSVALGVNIASHVTDATVRYDHLAVKIAVRVLAGVATGVAGYFFFFGHPRRVAVGLTTRASSCPSQRY</sequence>
<name>A0A0Q3MF60_BRADI</name>
<dbReference type="AlphaFoldDB" id="A0A0Q3MF60"/>
<dbReference type="Proteomes" id="UP000008810">
    <property type="component" value="Chromosome 2"/>
</dbReference>
<dbReference type="ExpressionAtlas" id="A0A0Q3MF60">
    <property type="expression patterns" value="baseline"/>
</dbReference>
<protein>
    <submittedName>
        <fullName evidence="2 3">Uncharacterized protein</fullName>
    </submittedName>
</protein>
<keyword evidence="1" id="KW-0812">Transmembrane</keyword>
<organism evidence="2">
    <name type="scientific">Brachypodium distachyon</name>
    <name type="common">Purple false brome</name>
    <name type="synonym">Trachynia distachya</name>
    <dbReference type="NCBI Taxonomy" id="15368"/>
    <lineage>
        <taxon>Eukaryota</taxon>
        <taxon>Viridiplantae</taxon>
        <taxon>Streptophyta</taxon>
        <taxon>Embryophyta</taxon>
        <taxon>Tracheophyta</taxon>
        <taxon>Spermatophyta</taxon>
        <taxon>Magnoliopsida</taxon>
        <taxon>Liliopsida</taxon>
        <taxon>Poales</taxon>
        <taxon>Poaceae</taxon>
        <taxon>BOP clade</taxon>
        <taxon>Pooideae</taxon>
        <taxon>Stipodae</taxon>
        <taxon>Brachypodieae</taxon>
        <taxon>Brachypodium</taxon>
    </lineage>
</organism>
<dbReference type="InterPro" id="IPR045501">
    <property type="entry name" value="DUF6490"/>
</dbReference>
<keyword evidence="1" id="KW-1133">Transmembrane helix</keyword>
<reference evidence="3" key="3">
    <citation type="submission" date="2018-08" db="UniProtKB">
        <authorList>
            <consortium name="EnsemblPlants"/>
        </authorList>
    </citation>
    <scope>IDENTIFICATION</scope>
    <source>
        <strain evidence="3">cv. Bd21</strain>
    </source>
</reference>
<dbReference type="PANTHER" id="PTHR46610">
    <property type="entry name" value="OS05G0181300 PROTEIN"/>
    <property type="match status" value="1"/>
</dbReference>
<dbReference type="EnsemblPlants" id="KQK03070">
    <property type="protein sequence ID" value="KQK03070"/>
    <property type="gene ID" value="BRADI_2g05340v3"/>
</dbReference>
<reference evidence="2 3" key="1">
    <citation type="journal article" date="2010" name="Nature">
        <title>Genome sequencing and analysis of the model grass Brachypodium distachyon.</title>
        <authorList>
            <consortium name="International Brachypodium Initiative"/>
        </authorList>
    </citation>
    <scope>NUCLEOTIDE SEQUENCE [LARGE SCALE GENOMIC DNA]</scope>
    <source>
        <strain evidence="2 3">Bd21</strain>
    </source>
</reference>
<keyword evidence="4" id="KW-1185">Reference proteome</keyword>
<proteinExistence type="predicted"/>
<evidence type="ECO:0000256" key="1">
    <source>
        <dbReference type="SAM" id="Phobius"/>
    </source>
</evidence>
<reference evidence="2" key="2">
    <citation type="submission" date="2017-06" db="EMBL/GenBank/DDBJ databases">
        <title>WGS assembly of Brachypodium distachyon.</title>
        <authorList>
            <consortium name="The International Brachypodium Initiative"/>
            <person name="Lucas S."/>
            <person name="Harmon-Smith M."/>
            <person name="Lail K."/>
            <person name="Tice H."/>
            <person name="Grimwood J."/>
            <person name="Bruce D."/>
            <person name="Barry K."/>
            <person name="Shu S."/>
            <person name="Lindquist E."/>
            <person name="Wang M."/>
            <person name="Pitluck S."/>
            <person name="Vogel J.P."/>
            <person name="Garvin D.F."/>
            <person name="Mockler T.C."/>
            <person name="Schmutz J."/>
            <person name="Rokhsar D."/>
            <person name="Bevan M.W."/>
        </authorList>
    </citation>
    <scope>NUCLEOTIDE SEQUENCE</scope>
    <source>
        <strain evidence="2">Bd21</strain>
    </source>
</reference>
<accession>A0A0Q3MF60</accession>